<dbReference type="RefSeq" id="WP_245768016.1">
    <property type="nucleotide sequence ID" value="NZ_FOPP01000002.1"/>
</dbReference>
<organism evidence="1 2">
    <name type="scientific">Pedobacter insulae</name>
    <dbReference type="NCBI Taxonomy" id="414048"/>
    <lineage>
        <taxon>Bacteria</taxon>
        <taxon>Pseudomonadati</taxon>
        <taxon>Bacteroidota</taxon>
        <taxon>Sphingobacteriia</taxon>
        <taxon>Sphingobacteriales</taxon>
        <taxon>Sphingobacteriaceae</taxon>
        <taxon>Pedobacter</taxon>
    </lineage>
</organism>
<sequence>MLSFTVKAQEDLLIKELLEDLAEDLPEDFDLSELTERLIFLRKHPINLNRTEADELKELFFLSPLQISNFCNYLSVNGKLIDVLELQAIDGFDSLTVRRILPFVQINEVDLKPRISLANLTSLGESDLVIRYARTLEKQKGFRNLTGSRYLGTPEKTLLRYKYNLFNRLMLSLVLEKDAGEKLIAKPTDFISANLTIHNLGIFKKLIVGDYSLQFGQGLSLWSGFGFGKGPDVTSAAKKDVGLKPYASANEYSFFRGLATKISLSKKLEATTFWSLRRHDAALKANTFLTTLNETGYHRTATELRNARTVTQQSYGLALTYQHRYLNLGAVLYQSHYSKTFITNDITYRLFNFTGERLTNFGFNYDYTYKNIYFFGEIAKSLKSGTALMNAMLISFSNQVSGVFLYRKYQKNYHNFFNQAPGESDGANENGFYTGLNISPSKQWLISLYTDYFKFPWLKFRIDAPSKGYETLVQAAYTPTKTFKARLRYKRELKQQNTSLTVPINYLEDVKKESFSIDVNWKLNKLIKLQNRLEVAHYRKGTAKSELGYLAYQDLAIAPINSKFTANLRLAYFTTPSYDSRLYAYEDDILYNFSFGMYHGSGFRSYVNVKYKLRKNIDMWLRYALFYYQHTTTIGAGLDEINGNKKTEVKLQLRYQF</sequence>
<reference evidence="1 2" key="1">
    <citation type="submission" date="2016-10" db="EMBL/GenBank/DDBJ databases">
        <authorList>
            <person name="de Groot N.N."/>
        </authorList>
    </citation>
    <scope>NUCLEOTIDE SEQUENCE [LARGE SCALE GENOMIC DNA]</scope>
    <source>
        <strain evidence="1 2">DSM 18684</strain>
    </source>
</reference>
<evidence type="ECO:0000313" key="1">
    <source>
        <dbReference type="EMBL" id="SFG76449.1"/>
    </source>
</evidence>
<keyword evidence="2" id="KW-1185">Reference proteome</keyword>
<dbReference type="EMBL" id="FOPP01000002">
    <property type="protein sequence ID" value="SFG76449.1"/>
    <property type="molecule type" value="Genomic_DNA"/>
</dbReference>
<proteinExistence type="predicted"/>
<evidence type="ECO:0008006" key="3">
    <source>
        <dbReference type="Google" id="ProtNLM"/>
    </source>
</evidence>
<gene>
    <name evidence="1" type="ORF">SAMN04489864_102162</name>
</gene>
<dbReference type="STRING" id="414048.SAMN04489864_102162"/>
<name>A0A1I2UJD3_9SPHI</name>
<accession>A0A1I2UJD3</accession>
<dbReference type="InterPro" id="IPR010994">
    <property type="entry name" value="RuvA_2-like"/>
</dbReference>
<protein>
    <recommendedName>
        <fullName evidence="3">Helix-hairpin-helix motif-containing protein</fullName>
    </recommendedName>
</protein>
<dbReference type="SUPFAM" id="SSF47781">
    <property type="entry name" value="RuvA domain 2-like"/>
    <property type="match status" value="1"/>
</dbReference>
<dbReference type="AlphaFoldDB" id="A0A1I2UJD3"/>
<evidence type="ECO:0000313" key="2">
    <source>
        <dbReference type="Proteomes" id="UP000199666"/>
    </source>
</evidence>
<dbReference type="Proteomes" id="UP000199666">
    <property type="component" value="Unassembled WGS sequence"/>
</dbReference>